<dbReference type="EMBL" id="SMBU01000001">
    <property type="protein sequence ID" value="TCV04328.1"/>
    <property type="molecule type" value="Genomic_DNA"/>
</dbReference>
<name>A0A4R3VKD9_ROSSA</name>
<keyword evidence="4 8" id="KW-1003">Cell membrane</keyword>
<evidence type="ECO:0000256" key="1">
    <source>
        <dbReference type="ARBA" id="ARBA00004651"/>
    </source>
</evidence>
<evidence type="ECO:0000256" key="2">
    <source>
        <dbReference type="ARBA" id="ARBA00009142"/>
    </source>
</evidence>
<keyword evidence="5 8" id="KW-0812">Transmembrane</keyword>
<keyword evidence="3" id="KW-0813">Transport</keyword>
<keyword evidence="6 8" id="KW-1133">Transmembrane helix</keyword>
<dbReference type="Pfam" id="PF01925">
    <property type="entry name" value="TauE"/>
    <property type="match status" value="1"/>
</dbReference>
<proteinExistence type="inferred from homology"/>
<organism evidence="10 11">
    <name type="scientific">Roseateles saccharophilus</name>
    <name type="common">Pseudomonas saccharophila</name>
    <dbReference type="NCBI Taxonomy" id="304"/>
    <lineage>
        <taxon>Bacteria</taxon>
        <taxon>Pseudomonadati</taxon>
        <taxon>Pseudomonadota</taxon>
        <taxon>Betaproteobacteria</taxon>
        <taxon>Burkholderiales</taxon>
        <taxon>Sphaerotilaceae</taxon>
        <taxon>Roseateles</taxon>
    </lineage>
</organism>
<dbReference type="AlphaFoldDB" id="A0A4R3VKD9"/>
<protein>
    <recommendedName>
        <fullName evidence="8">Probable membrane transporter protein</fullName>
    </recommendedName>
</protein>
<feature type="transmembrane region" description="Helical" evidence="8">
    <location>
        <begin position="268"/>
        <end position="286"/>
    </location>
</feature>
<dbReference type="PANTHER" id="PTHR30269">
    <property type="entry name" value="TRANSMEMBRANE PROTEIN YFCA"/>
    <property type="match status" value="1"/>
</dbReference>
<comment type="similarity">
    <text evidence="2 8">Belongs to the 4-toluene sulfonate uptake permease (TSUP) (TC 2.A.102) family.</text>
</comment>
<evidence type="ECO:0000256" key="6">
    <source>
        <dbReference type="ARBA" id="ARBA00022989"/>
    </source>
</evidence>
<reference evidence="10 11" key="1">
    <citation type="submission" date="2019-03" db="EMBL/GenBank/DDBJ databases">
        <title>Genomic Encyclopedia of Type Strains, Phase IV (KMG-IV): sequencing the most valuable type-strain genomes for metagenomic binning, comparative biology and taxonomic classification.</title>
        <authorList>
            <person name="Goeker M."/>
        </authorList>
    </citation>
    <scope>NUCLEOTIDE SEQUENCE [LARGE SCALE GENOMIC DNA]</scope>
    <source>
        <strain evidence="10 11">DSM 654</strain>
    </source>
</reference>
<feature type="transmembrane region" description="Helical" evidence="8">
    <location>
        <begin position="215"/>
        <end position="232"/>
    </location>
</feature>
<evidence type="ECO:0000256" key="9">
    <source>
        <dbReference type="SAM" id="MobiDB-lite"/>
    </source>
</evidence>
<gene>
    <name evidence="10" type="ORF">EV671_100183</name>
</gene>
<dbReference type="InterPro" id="IPR002781">
    <property type="entry name" value="TM_pro_TauE-like"/>
</dbReference>
<evidence type="ECO:0000313" key="10">
    <source>
        <dbReference type="EMBL" id="TCV04328.1"/>
    </source>
</evidence>
<evidence type="ECO:0000256" key="7">
    <source>
        <dbReference type="ARBA" id="ARBA00023136"/>
    </source>
</evidence>
<evidence type="ECO:0000256" key="4">
    <source>
        <dbReference type="ARBA" id="ARBA00022475"/>
    </source>
</evidence>
<dbReference type="Proteomes" id="UP000295110">
    <property type="component" value="Unassembled WGS sequence"/>
</dbReference>
<feature type="transmembrane region" description="Helical" evidence="8">
    <location>
        <begin position="238"/>
        <end position="256"/>
    </location>
</feature>
<comment type="caution">
    <text evidence="10">The sequence shown here is derived from an EMBL/GenBank/DDBJ whole genome shotgun (WGS) entry which is preliminary data.</text>
</comment>
<dbReference type="InterPro" id="IPR052017">
    <property type="entry name" value="TSUP"/>
</dbReference>
<accession>A0A4R3VKD9</accession>
<evidence type="ECO:0000256" key="8">
    <source>
        <dbReference type="RuleBase" id="RU363041"/>
    </source>
</evidence>
<comment type="subcellular location">
    <subcellularLocation>
        <location evidence="1 8">Cell membrane</location>
        <topology evidence="1 8">Multi-pass membrane protein</topology>
    </subcellularLocation>
</comment>
<dbReference type="PANTHER" id="PTHR30269:SF0">
    <property type="entry name" value="MEMBRANE TRANSPORTER PROTEIN YFCA-RELATED"/>
    <property type="match status" value="1"/>
</dbReference>
<evidence type="ECO:0000256" key="3">
    <source>
        <dbReference type="ARBA" id="ARBA00022448"/>
    </source>
</evidence>
<feature type="region of interest" description="Disordered" evidence="9">
    <location>
        <begin position="1"/>
        <end position="27"/>
    </location>
</feature>
<evidence type="ECO:0000313" key="11">
    <source>
        <dbReference type="Proteomes" id="UP000295110"/>
    </source>
</evidence>
<feature type="transmembrane region" description="Helical" evidence="8">
    <location>
        <begin position="189"/>
        <end position="208"/>
    </location>
</feature>
<feature type="transmembrane region" description="Helical" evidence="8">
    <location>
        <begin position="112"/>
        <end position="131"/>
    </location>
</feature>
<feature type="transmembrane region" description="Helical" evidence="8">
    <location>
        <begin position="39"/>
        <end position="59"/>
    </location>
</feature>
<evidence type="ECO:0000256" key="5">
    <source>
        <dbReference type="ARBA" id="ARBA00022692"/>
    </source>
</evidence>
<dbReference type="GO" id="GO:0005886">
    <property type="term" value="C:plasma membrane"/>
    <property type="evidence" value="ECO:0007669"/>
    <property type="project" value="UniProtKB-SubCell"/>
</dbReference>
<keyword evidence="7 8" id="KW-0472">Membrane</keyword>
<keyword evidence="11" id="KW-1185">Reference proteome</keyword>
<sequence>MLAGHAPLAHRRTGRLGSGPALGPMKARRPRRVLMESNMLELLTVALASLLAGFIDAVAGGGGLVLVPALFSTFPGAAPATLLGTNKGASVWGTGWATLQYVKRVDLPWRRLMPAAALAGLGSFAGAWALTLVSPNGLRKALPLVLLAVLAYTLARKDLGREHRPRFQGRAEAAVAGAIALAVGFYDGFFGPGTGSFFVFLFVRLLGYDFLHASATAKLMNLLTNAFAIALFVSKGHIWWHVAAVMAVTNVAGSLLGTRLALKHGAGFVRGVFVVVVGCLILKTAWDAFLR</sequence>